<dbReference type="PATRIC" id="fig|1432562.3.peg.70"/>
<dbReference type="PANTHER" id="PTHR34475">
    <property type="match status" value="1"/>
</dbReference>
<feature type="transmembrane region" description="Helical" evidence="2">
    <location>
        <begin position="99"/>
        <end position="120"/>
    </location>
</feature>
<dbReference type="InterPro" id="IPR025194">
    <property type="entry name" value="RodZ-like_C"/>
</dbReference>
<feature type="domain" description="Cytoskeleton protein RodZ-like C-terminal" evidence="3">
    <location>
        <begin position="201"/>
        <end position="260"/>
    </location>
</feature>
<dbReference type="STRING" id="1432562.WN59_00350"/>
<protein>
    <recommendedName>
        <fullName evidence="3">Cytoskeleton protein RodZ-like C-terminal domain-containing protein</fullName>
    </recommendedName>
</protein>
<gene>
    <name evidence="4" type="ORF">WN59_00350</name>
</gene>
<dbReference type="Gene3D" id="1.10.260.40">
    <property type="entry name" value="lambda repressor-like DNA-binding domains"/>
    <property type="match status" value="1"/>
</dbReference>
<dbReference type="InterPro" id="IPR001387">
    <property type="entry name" value="Cro/C1-type_HTH"/>
</dbReference>
<dbReference type="SUPFAM" id="SSF47413">
    <property type="entry name" value="lambda repressor-like DNA-binding domains"/>
    <property type="match status" value="1"/>
</dbReference>
<feature type="compositionally biased region" description="Acidic residues" evidence="1">
    <location>
        <begin position="140"/>
        <end position="168"/>
    </location>
</feature>
<name>A0A0M2SQS9_9STAP</name>
<dbReference type="InterPro" id="IPR050400">
    <property type="entry name" value="Bact_Cytoskel_RodZ"/>
</dbReference>
<sequence>MKLGAYLKDKREKSGITLKEMQEKSGIRKDIIKQLETGDFNNLPNPKHARFLISQYTEAIGLDGEALIEKHADEFTDEAVESKKRQQNDNEDYQYLKKVLISFMIMIAVLFIGWMILLQIGSQAEIFSQKPVYDVGQTEISEEETAEEEQTEETAQDEEEATEEEPSTEEPSGADYSFTGSDGNTLFYDINADGPVTISLEGENASWVTLTDDAGNTYAYEELTEGEYEIAEEANILYLTLGNAPGFNVEIDGETLDDSQSGDAVTVYYQFNIAKE</sequence>
<dbReference type="Pfam" id="PF13464">
    <property type="entry name" value="RodZ_C"/>
    <property type="match status" value="1"/>
</dbReference>
<dbReference type="Pfam" id="PF13413">
    <property type="entry name" value="HTH_25"/>
    <property type="match status" value="1"/>
</dbReference>
<evidence type="ECO:0000313" key="4">
    <source>
        <dbReference type="EMBL" id="KKK35327.1"/>
    </source>
</evidence>
<dbReference type="RefSeq" id="WP_046510907.1">
    <property type="nucleotide sequence ID" value="NZ_LAYZ01000001.1"/>
</dbReference>
<comment type="caution">
    <text evidence="4">The sequence shown here is derived from an EMBL/GenBank/DDBJ whole genome shotgun (WGS) entry which is preliminary data.</text>
</comment>
<accession>A0A0M2SQS9</accession>
<dbReference type="CDD" id="cd00093">
    <property type="entry name" value="HTH_XRE"/>
    <property type="match status" value="1"/>
</dbReference>
<evidence type="ECO:0000256" key="2">
    <source>
        <dbReference type="SAM" id="Phobius"/>
    </source>
</evidence>
<evidence type="ECO:0000313" key="5">
    <source>
        <dbReference type="Proteomes" id="UP000034287"/>
    </source>
</evidence>
<evidence type="ECO:0000259" key="3">
    <source>
        <dbReference type="Pfam" id="PF13464"/>
    </source>
</evidence>
<dbReference type="InterPro" id="IPR010982">
    <property type="entry name" value="Lambda_DNA-bd_dom_sf"/>
</dbReference>
<reference evidence="4 5" key="1">
    <citation type="submission" date="2015-04" db="EMBL/GenBank/DDBJ databases">
        <title>Taxonomic description and genome sequence of Salinicoccus sediminis sp. nov., a novel hyper halotolerant bacterium isolated from marine sediment.</title>
        <authorList>
            <person name="Mathan Kumar R."/>
            <person name="Kaur G."/>
            <person name="Kumar N."/>
            <person name="Kumar A."/>
            <person name="Singh N.K."/>
            <person name="Kaur N."/>
            <person name="Mayilraj S."/>
        </authorList>
    </citation>
    <scope>NUCLEOTIDE SEQUENCE [LARGE SCALE GENOMIC DNA]</scope>
    <source>
        <strain evidence="4 5">SV-16</strain>
    </source>
</reference>
<dbReference type="GO" id="GO:0003677">
    <property type="term" value="F:DNA binding"/>
    <property type="evidence" value="ECO:0007669"/>
    <property type="project" value="InterPro"/>
</dbReference>
<dbReference type="AlphaFoldDB" id="A0A0M2SQS9"/>
<keyword evidence="2" id="KW-1133">Transmembrane helix</keyword>
<keyword evidence="2" id="KW-0812">Transmembrane</keyword>
<dbReference type="PANTHER" id="PTHR34475:SF1">
    <property type="entry name" value="CYTOSKELETON PROTEIN RODZ"/>
    <property type="match status" value="1"/>
</dbReference>
<dbReference type="OrthoDB" id="9797543at2"/>
<dbReference type="Proteomes" id="UP000034287">
    <property type="component" value="Unassembled WGS sequence"/>
</dbReference>
<organism evidence="4 5">
    <name type="scientific">Salinicoccus sediminis</name>
    <dbReference type="NCBI Taxonomy" id="1432562"/>
    <lineage>
        <taxon>Bacteria</taxon>
        <taxon>Bacillati</taxon>
        <taxon>Bacillota</taxon>
        <taxon>Bacilli</taxon>
        <taxon>Bacillales</taxon>
        <taxon>Staphylococcaceae</taxon>
        <taxon>Salinicoccus</taxon>
    </lineage>
</organism>
<dbReference type="EMBL" id="LAYZ01000001">
    <property type="protein sequence ID" value="KKK35327.1"/>
    <property type="molecule type" value="Genomic_DNA"/>
</dbReference>
<feature type="region of interest" description="Disordered" evidence="1">
    <location>
        <begin position="139"/>
        <end position="178"/>
    </location>
</feature>
<keyword evidence="5" id="KW-1185">Reference proteome</keyword>
<keyword evidence="2" id="KW-0472">Membrane</keyword>
<evidence type="ECO:0000256" key="1">
    <source>
        <dbReference type="SAM" id="MobiDB-lite"/>
    </source>
</evidence>
<proteinExistence type="predicted"/>